<dbReference type="AlphaFoldDB" id="A0A1D8TPN2"/>
<feature type="transmembrane region" description="Helical" evidence="1">
    <location>
        <begin position="6"/>
        <end position="24"/>
    </location>
</feature>
<reference evidence="3" key="1">
    <citation type="submission" date="2016-10" db="EMBL/GenBank/DDBJ databases">
        <title>Comparative genomics uncovers the prolific and rare metabolic potential of the cyanobacterial genus Moorea.</title>
        <authorList>
            <person name="Leao T."/>
            <person name="Castelao G."/>
            <person name="Korobeynikov A."/>
            <person name="Monroe E.A."/>
            <person name="Podell S."/>
            <person name="Glukhov E."/>
            <person name="Allen E."/>
            <person name="Gerwick W.H."/>
            <person name="Gerwick L."/>
        </authorList>
    </citation>
    <scope>NUCLEOTIDE SEQUENCE [LARGE SCALE GENOMIC DNA]</scope>
    <source>
        <strain evidence="3">PAL-8-15-08-1</strain>
    </source>
</reference>
<evidence type="ECO:0000313" key="2">
    <source>
        <dbReference type="EMBL" id="AOW99345.1"/>
    </source>
</evidence>
<sequence length="102" mass="11142">MKDLFIFLGNFLLGFFGAIGGIFLSLKPEHIVGIAFVGILFYGIYALFFAPKKKEALSLLFSTSYAFIGLIGGLLANGNSSQINPINPIEQPKKNQTLEEVK</sequence>
<dbReference type="Proteomes" id="UP000177870">
    <property type="component" value="Chromosome"/>
</dbReference>
<evidence type="ECO:0000256" key="1">
    <source>
        <dbReference type="SAM" id="Phobius"/>
    </source>
</evidence>
<proteinExistence type="predicted"/>
<feature type="transmembrane region" description="Helical" evidence="1">
    <location>
        <begin position="56"/>
        <end position="76"/>
    </location>
</feature>
<keyword evidence="1" id="KW-0812">Transmembrane</keyword>
<organism evidence="2 3">
    <name type="scientific">Moorena producens PAL-8-15-08-1</name>
    <dbReference type="NCBI Taxonomy" id="1458985"/>
    <lineage>
        <taxon>Bacteria</taxon>
        <taxon>Bacillati</taxon>
        <taxon>Cyanobacteriota</taxon>
        <taxon>Cyanophyceae</taxon>
        <taxon>Coleofasciculales</taxon>
        <taxon>Coleofasciculaceae</taxon>
        <taxon>Moorena</taxon>
    </lineage>
</organism>
<dbReference type="EMBL" id="CP017599">
    <property type="protein sequence ID" value="AOW99345.1"/>
    <property type="molecule type" value="Genomic_DNA"/>
</dbReference>
<keyword evidence="1" id="KW-0472">Membrane</keyword>
<name>A0A1D8TPN2_9CYAN</name>
<feature type="transmembrane region" description="Helical" evidence="1">
    <location>
        <begin position="31"/>
        <end position="50"/>
    </location>
</feature>
<gene>
    <name evidence="2" type="ORF">BJP34_07635</name>
</gene>
<protein>
    <submittedName>
        <fullName evidence="2">Uncharacterized protein</fullName>
    </submittedName>
</protein>
<dbReference type="KEGG" id="mpro:BJP34_07635"/>
<dbReference type="RefSeq" id="WP_070391829.1">
    <property type="nucleotide sequence ID" value="NZ_CP017599.1"/>
</dbReference>
<accession>A0A1D8TPN2</accession>
<evidence type="ECO:0000313" key="3">
    <source>
        <dbReference type="Proteomes" id="UP000177870"/>
    </source>
</evidence>
<keyword evidence="1" id="KW-1133">Transmembrane helix</keyword>